<dbReference type="PANTHER" id="PTHR21240:SF28">
    <property type="entry name" value="ISO-OROTATE DECARBOXYLASE (EUROFUNG)"/>
    <property type="match status" value="1"/>
</dbReference>
<keyword evidence="4" id="KW-1185">Reference proteome</keyword>
<dbReference type="PANTHER" id="PTHR21240">
    <property type="entry name" value="2-AMINO-3-CARBOXYLMUCONATE-6-SEMIALDEHYDE DECARBOXYLASE"/>
    <property type="match status" value="1"/>
</dbReference>
<dbReference type="AlphaFoldDB" id="A0A4P6JKL7"/>
<dbReference type="RefSeq" id="WP_129886201.1">
    <property type="nucleotide sequence ID" value="NZ_CP035758.1"/>
</dbReference>
<evidence type="ECO:0000313" key="4">
    <source>
        <dbReference type="Proteomes" id="UP000290365"/>
    </source>
</evidence>
<keyword evidence="1" id="KW-0456">Lyase</keyword>
<name>A0A4P6JKL7_KTERU</name>
<dbReference type="InterPro" id="IPR006680">
    <property type="entry name" value="Amidohydro-rel"/>
</dbReference>
<dbReference type="GO" id="GO:0016831">
    <property type="term" value="F:carboxy-lyase activity"/>
    <property type="evidence" value="ECO:0007669"/>
    <property type="project" value="InterPro"/>
</dbReference>
<keyword evidence="3" id="KW-0378">Hydrolase</keyword>
<feature type="domain" description="Amidohydrolase-related" evidence="2">
    <location>
        <begin position="8"/>
        <end position="352"/>
    </location>
</feature>
<protein>
    <submittedName>
        <fullName evidence="3">Amidohydrolase</fullName>
    </submittedName>
</protein>
<dbReference type="Pfam" id="PF04909">
    <property type="entry name" value="Amidohydro_2"/>
    <property type="match status" value="1"/>
</dbReference>
<dbReference type="SUPFAM" id="SSF51556">
    <property type="entry name" value="Metallo-dependent hydrolases"/>
    <property type="match status" value="1"/>
</dbReference>
<accession>A0A4P6JKL7</accession>
<evidence type="ECO:0000259" key="2">
    <source>
        <dbReference type="Pfam" id="PF04909"/>
    </source>
</evidence>
<dbReference type="EMBL" id="CP035758">
    <property type="protein sequence ID" value="QBD75603.1"/>
    <property type="molecule type" value="Genomic_DNA"/>
</dbReference>
<dbReference type="GO" id="GO:0019748">
    <property type="term" value="P:secondary metabolic process"/>
    <property type="evidence" value="ECO:0007669"/>
    <property type="project" value="TreeGrafter"/>
</dbReference>
<proteinExistence type="predicted"/>
<dbReference type="InterPro" id="IPR032465">
    <property type="entry name" value="ACMSD"/>
</dbReference>
<dbReference type="Gene3D" id="3.20.20.140">
    <property type="entry name" value="Metal-dependent hydrolases"/>
    <property type="match status" value="1"/>
</dbReference>
<organism evidence="3 4">
    <name type="scientific">Ktedonosporobacter rubrisoli</name>
    <dbReference type="NCBI Taxonomy" id="2509675"/>
    <lineage>
        <taxon>Bacteria</taxon>
        <taxon>Bacillati</taxon>
        <taxon>Chloroflexota</taxon>
        <taxon>Ktedonobacteria</taxon>
        <taxon>Ktedonobacterales</taxon>
        <taxon>Ktedonosporobacteraceae</taxon>
        <taxon>Ktedonosporobacter</taxon>
    </lineage>
</organism>
<dbReference type="Proteomes" id="UP000290365">
    <property type="component" value="Chromosome"/>
</dbReference>
<dbReference type="OrthoDB" id="9777673at2"/>
<sequence>MDDMLKRIDVHHHIVPKEYVDRLAKKGVTKGLGVPLPHWNVQKALEIMDANEIATAIVSISAPGVYFDQDLQFAKELSRQTNEICARLIADYPQRFGAFATLPVPDIDAALEELQYAFNVLKLDGVILLTNYDGYYLGDPRFERLFAELNRRKAVVFIHPTTPPGMQASHLGLPEAMMDVCFDTTRTTFSLIVNGITKNYPDVRFILSHAGGTVPYIAARVGITASMLADLKGASAVIADGIGMVASAVPKLEEKMPGTLSYYLRFKKNVLPEGPDFFLKKFYYDTALSASPHAFASLQTLVESSHIIFGTDYVFATPAAVPATIQGIREYAGFTDRDRTVIERENSMDLFPRLKVLV</sequence>
<reference evidence="3 4" key="1">
    <citation type="submission" date="2019-01" db="EMBL/GenBank/DDBJ databases">
        <title>Ktedonosporobacter rubrisoli SCAWS-G2.</title>
        <authorList>
            <person name="Huang Y."/>
            <person name="Yan B."/>
        </authorList>
    </citation>
    <scope>NUCLEOTIDE SEQUENCE [LARGE SCALE GENOMIC DNA]</scope>
    <source>
        <strain evidence="3 4">SCAWS-G2</strain>
    </source>
</reference>
<evidence type="ECO:0000256" key="1">
    <source>
        <dbReference type="ARBA" id="ARBA00023239"/>
    </source>
</evidence>
<gene>
    <name evidence="3" type="ORF">EPA93_06125</name>
</gene>
<dbReference type="InterPro" id="IPR032466">
    <property type="entry name" value="Metal_Hydrolase"/>
</dbReference>
<dbReference type="GO" id="GO:0005737">
    <property type="term" value="C:cytoplasm"/>
    <property type="evidence" value="ECO:0007669"/>
    <property type="project" value="TreeGrafter"/>
</dbReference>
<dbReference type="GO" id="GO:0016787">
    <property type="term" value="F:hydrolase activity"/>
    <property type="evidence" value="ECO:0007669"/>
    <property type="project" value="UniProtKB-KW"/>
</dbReference>
<dbReference type="KEGG" id="kbs:EPA93_06125"/>
<evidence type="ECO:0000313" key="3">
    <source>
        <dbReference type="EMBL" id="QBD75603.1"/>
    </source>
</evidence>